<dbReference type="Pfam" id="PF00535">
    <property type="entry name" value="Glycos_transf_2"/>
    <property type="match status" value="1"/>
</dbReference>
<keyword evidence="6" id="KW-0812">Transmembrane</keyword>
<gene>
    <name evidence="8" type="primary">wbbL_2</name>
    <name evidence="8" type="ORF">LuPra_03310</name>
</gene>
<name>A0A143PNB0_LUTPR</name>
<dbReference type="GO" id="GO:0005886">
    <property type="term" value="C:plasma membrane"/>
    <property type="evidence" value="ECO:0007669"/>
    <property type="project" value="UniProtKB-SubCell"/>
</dbReference>
<proteinExistence type="predicted"/>
<evidence type="ECO:0000313" key="9">
    <source>
        <dbReference type="Proteomes" id="UP000076079"/>
    </source>
</evidence>
<dbReference type="Proteomes" id="UP000076079">
    <property type="component" value="Chromosome"/>
</dbReference>
<keyword evidence="9" id="KW-1185">Reference proteome</keyword>
<accession>A0A143PNB0</accession>
<dbReference type="OrthoDB" id="114108at2"/>
<sequence length="339" mass="36075">MSTRETRLSVVIPVRDDARRLDACLQSLLAQPGGVDVPVIVADNGSKDDTPDVALRHGATLLTLPGLSVAQMRNRAVARTTTPLVGLVDADHVLAPGWLEASLDALADPSVAAAGAPYHAPTPGTWVQRAYDRFRIRPQRREDTDWLGSGNLVIRRDVFTSLGGFDEGLETCEDVDLCNRVRRAGLRLVGDPGMRSVHLGDPSTLKALFLSELWRGRDNIRVSLRGPLTLRALPSLVTPIAVLAALVLVVVGLAVTMARVSAGTHAEGGAGRALLGAALALVSASIMVRALRMGRRNTRSWTDVLGNIAVAAVYEIARALALVVRASHGTRRRGEASTP</sequence>
<evidence type="ECO:0000313" key="8">
    <source>
        <dbReference type="EMBL" id="AMY10082.1"/>
    </source>
</evidence>
<dbReference type="KEGG" id="abac:LuPra_03310"/>
<keyword evidence="4 8" id="KW-0808">Transferase</keyword>
<evidence type="ECO:0000259" key="7">
    <source>
        <dbReference type="Pfam" id="PF00535"/>
    </source>
</evidence>
<keyword evidence="2" id="KW-1003">Cell membrane</keyword>
<reference evidence="9" key="2">
    <citation type="submission" date="2016-04" db="EMBL/GenBank/DDBJ databases">
        <title>First Complete Genome Sequence of a Subdivision 6 Acidobacterium.</title>
        <authorList>
            <person name="Huang S."/>
            <person name="Vieira S."/>
            <person name="Bunk B."/>
            <person name="Riedel T."/>
            <person name="Sproeer C."/>
            <person name="Overmann J."/>
        </authorList>
    </citation>
    <scope>NUCLEOTIDE SEQUENCE [LARGE SCALE GENOMIC DNA]</scope>
    <source>
        <strain evidence="9">DSM 100886 HEG_-6_39</strain>
    </source>
</reference>
<evidence type="ECO:0000256" key="5">
    <source>
        <dbReference type="ARBA" id="ARBA00023136"/>
    </source>
</evidence>
<dbReference type="Gene3D" id="3.90.550.10">
    <property type="entry name" value="Spore Coat Polysaccharide Biosynthesis Protein SpsA, Chain A"/>
    <property type="match status" value="1"/>
</dbReference>
<dbReference type="STRING" id="1855912.LuPra_03310"/>
<dbReference type="InterPro" id="IPR001173">
    <property type="entry name" value="Glyco_trans_2-like"/>
</dbReference>
<keyword evidence="5 6" id="KW-0472">Membrane</keyword>
<dbReference type="PANTHER" id="PTHR43646:SF2">
    <property type="entry name" value="GLYCOSYLTRANSFERASE 2-LIKE DOMAIN-CONTAINING PROTEIN"/>
    <property type="match status" value="1"/>
</dbReference>
<dbReference type="AlphaFoldDB" id="A0A143PNB0"/>
<protein>
    <submittedName>
        <fullName evidence="8">N-acetylglucosaminyl-diphospho-decaprenol L-rhamnosyltransferase</fullName>
        <ecNumber evidence="8">2.4.1.289</ecNumber>
    </submittedName>
</protein>
<evidence type="ECO:0000256" key="3">
    <source>
        <dbReference type="ARBA" id="ARBA00022676"/>
    </source>
</evidence>
<comment type="subcellular location">
    <subcellularLocation>
        <location evidence="1">Cell membrane</location>
    </subcellularLocation>
</comment>
<evidence type="ECO:0000256" key="2">
    <source>
        <dbReference type="ARBA" id="ARBA00022475"/>
    </source>
</evidence>
<dbReference type="EMBL" id="CP015136">
    <property type="protein sequence ID" value="AMY10082.1"/>
    <property type="molecule type" value="Genomic_DNA"/>
</dbReference>
<evidence type="ECO:0000256" key="4">
    <source>
        <dbReference type="ARBA" id="ARBA00022679"/>
    </source>
</evidence>
<keyword evidence="6" id="KW-1133">Transmembrane helix</keyword>
<dbReference type="InterPro" id="IPR029044">
    <property type="entry name" value="Nucleotide-diphossugar_trans"/>
</dbReference>
<dbReference type="PANTHER" id="PTHR43646">
    <property type="entry name" value="GLYCOSYLTRANSFERASE"/>
    <property type="match status" value="1"/>
</dbReference>
<feature type="transmembrane region" description="Helical" evidence="6">
    <location>
        <begin position="236"/>
        <end position="258"/>
    </location>
</feature>
<evidence type="ECO:0000256" key="6">
    <source>
        <dbReference type="SAM" id="Phobius"/>
    </source>
</evidence>
<evidence type="ECO:0000256" key="1">
    <source>
        <dbReference type="ARBA" id="ARBA00004236"/>
    </source>
</evidence>
<dbReference type="SUPFAM" id="SSF53448">
    <property type="entry name" value="Nucleotide-diphospho-sugar transferases"/>
    <property type="match status" value="1"/>
</dbReference>
<keyword evidence="3 8" id="KW-0328">Glycosyltransferase</keyword>
<dbReference type="RefSeq" id="WP_110171760.1">
    <property type="nucleotide sequence ID" value="NZ_CP015136.1"/>
</dbReference>
<reference evidence="8 9" key="1">
    <citation type="journal article" date="2016" name="Genome Announc.">
        <title>First Complete Genome Sequence of a Subdivision 6 Acidobacterium Strain.</title>
        <authorList>
            <person name="Huang S."/>
            <person name="Vieira S."/>
            <person name="Bunk B."/>
            <person name="Riedel T."/>
            <person name="Sproer C."/>
            <person name="Overmann J."/>
        </authorList>
    </citation>
    <scope>NUCLEOTIDE SEQUENCE [LARGE SCALE GENOMIC DNA]</scope>
    <source>
        <strain evidence="9">DSM 100886 HEG_-6_39</strain>
    </source>
</reference>
<dbReference type="PATRIC" id="fig|1813736.3.peg.3516"/>
<dbReference type="EC" id="2.4.1.289" evidence="8"/>
<dbReference type="GO" id="GO:0102096">
    <property type="term" value="F:decaprenyl-N-acetyl-alpha-D-glucosaminyl-pyrophosphate:dTDP-alpha-L-rhamnose rhamnosyltransferase activity"/>
    <property type="evidence" value="ECO:0007669"/>
    <property type="project" value="UniProtKB-EC"/>
</dbReference>
<feature type="domain" description="Glycosyltransferase 2-like" evidence="7">
    <location>
        <begin position="9"/>
        <end position="148"/>
    </location>
</feature>
<feature type="transmembrane region" description="Helical" evidence="6">
    <location>
        <begin position="270"/>
        <end position="291"/>
    </location>
</feature>
<organism evidence="8 9">
    <name type="scientific">Luteitalea pratensis</name>
    <dbReference type="NCBI Taxonomy" id="1855912"/>
    <lineage>
        <taxon>Bacteria</taxon>
        <taxon>Pseudomonadati</taxon>
        <taxon>Acidobacteriota</taxon>
        <taxon>Vicinamibacteria</taxon>
        <taxon>Vicinamibacterales</taxon>
        <taxon>Vicinamibacteraceae</taxon>
        <taxon>Luteitalea</taxon>
    </lineage>
</organism>